<gene>
    <name evidence="1" type="ORF">Bpfe_031116</name>
</gene>
<keyword evidence="2" id="KW-1185">Reference proteome</keyword>
<dbReference type="AlphaFoldDB" id="A0AAD8EUP4"/>
<name>A0AAD8EUP4_BIOPF</name>
<organism evidence="1 2">
    <name type="scientific">Biomphalaria pfeifferi</name>
    <name type="common">Bloodfluke planorb</name>
    <name type="synonym">Freshwater snail</name>
    <dbReference type="NCBI Taxonomy" id="112525"/>
    <lineage>
        <taxon>Eukaryota</taxon>
        <taxon>Metazoa</taxon>
        <taxon>Spiralia</taxon>
        <taxon>Lophotrochozoa</taxon>
        <taxon>Mollusca</taxon>
        <taxon>Gastropoda</taxon>
        <taxon>Heterobranchia</taxon>
        <taxon>Euthyneura</taxon>
        <taxon>Panpulmonata</taxon>
        <taxon>Hygrophila</taxon>
        <taxon>Lymnaeoidea</taxon>
        <taxon>Planorbidae</taxon>
        <taxon>Biomphalaria</taxon>
    </lineage>
</organism>
<dbReference type="Proteomes" id="UP001233172">
    <property type="component" value="Unassembled WGS sequence"/>
</dbReference>
<evidence type="ECO:0000313" key="2">
    <source>
        <dbReference type="Proteomes" id="UP001233172"/>
    </source>
</evidence>
<reference evidence="1" key="2">
    <citation type="submission" date="2023-04" db="EMBL/GenBank/DDBJ databases">
        <authorList>
            <person name="Bu L."/>
            <person name="Lu L."/>
            <person name="Laidemitt M.R."/>
            <person name="Zhang S.M."/>
            <person name="Mutuku M."/>
            <person name="Mkoji G."/>
            <person name="Steinauer M."/>
            <person name="Loker E.S."/>
        </authorList>
    </citation>
    <scope>NUCLEOTIDE SEQUENCE</scope>
    <source>
        <strain evidence="1">KasaAsao</strain>
        <tissue evidence="1">Whole Snail</tissue>
    </source>
</reference>
<dbReference type="EMBL" id="JASAOG010000447">
    <property type="protein sequence ID" value="KAK0039439.1"/>
    <property type="molecule type" value="Genomic_DNA"/>
</dbReference>
<protein>
    <submittedName>
        <fullName evidence="1">Uncharacterized protein</fullName>
    </submittedName>
</protein>
<sequence>MGFLPRTEEAAALWQFLIMAMQALDKVPTQTTLEGEGDLEVDMLQLAHSSRRIYGLKDLEGMFHPRLIDAAKREAKRSRLAWYDKLDAFFESGGKSYRFLSRNPDKVGKGVD</sequence>
<evidence type="ECO:0000313" key="1">
    <source>
        <dbReference type="EMBL" id="KAK0039439.1"/>
    </source>
</evidence>
<reference evidence="1" key="1">
    <citation type="journal article" date="2023" name="PLoS Negl. Trop. Dis.">
        <title>A genome sequence for Biomphalaria pfeifferi, the major vector snail for the human-infecting parasite Schistosoma mansoni.</title>
        <authorList>
            <person name="Bu L."/>
            <person name="Lu L."/>
            <person name="Laidemitt M.R."/>
            <person name="Zhang S.M."/>
            <person name="Mutuku M."/>
            <person name="Mkoji G."/>
            <person name="Steinauer M."/>
            <person name="Loker E.S."/>
        </authorList>
    </citation>
    <scope>NUCLEOTIDE SEQUENCE</scope>
    <source>
        <strain evidence="1">KasaAsao</strain>
    </source>
</reference>
<comment type="caution">
    <text evidence="1">The sequence shown here is derived from an EMBL/GenBank/DDBJ whole genome shotgun (WGS) entry which is preliminary data.</text>
</comment>
<accession>A0AAD8EUP4</accession>
<proteinExistence type="predicted"/>